<dbReference type="Pfam" id="PF03734">
    <property type="entry name" value="YkuD"/>
    <property type="match status" value="1"/>
</dbReference>
<protein>
    <submittedName>
        <fullName evidence="9">L,D-transpeptidase family protein</fullName>
    </submittedName>
</protein>
<evidence type="ECO:0000313" key="10">
    <source>
        <dbReference type="Proteomes" id="UP000515976"/>
    </source>
</evidence>
<dbReference type="PANTHER" id="PTHR30582:SF2">
    <property type="entry name" value="L,D-TRANSPEPTIDASE YCIB-RELATED"/>
    <property type="match status" value="1"/>
</dbReference>
<dbReference type="GO" id="GO:0016740">
    <property type="term" value="F:transferase activity"/>
    <property type="evidence" value="ECO:0007669"/>
    <property type="project" value="UniProtKB-KW"/>
</dbReference>
<keyword evidence="10" id="KW-1185">Reference proteome</keyword>
<feature type="chain" id="PRO_5028945086" evidence="7">
    <location>
        <begin position="28"/>
        <end position="472"/>
    </location>
</feature>
<dbReference type="Proteomes" id="UP000515976">
    <property type="component" value="Chromosome"/>
</dbReference>
<dbReference type="GO" id="GO:0005576">
    <property type="term" value="C:extracellular region"/>
    <property type="evidence" value="ECO:0007669"/>
    <property type="project" value="TreeGrafter"/>
</dbReference>
<feature type="active site" description="Proton donor/acceptor" evidence="6">
    <location>
        <position position="431"/>
    </location>
</feature>
<evidence type="ECO:0000313" key="9">
    <source>
        <dbReference type="EMBL" id="QNN49179.1"/>
    </source>
</evidence>
<dbReference type="CDD" id="cd16913">
    <property type="entry name" value="YkuD_like"/>
    <property type="match status" value="1"/>
</dbReference>
<accession>A0A7G9R0Q4</accession>
<feature type="signal peptide" evidence="7">
    <location>
        <begin position="1"/>
        <end position="27"/>
    </location>
</feature>
<evidence type="ECO:0000259" key="8">
    <source>
        <dbReference type="PROSITE" id="PS52029"/>
    </source>
</evidence>
<evidence type="ECO:0000256" key="3">
    <source>
        <dbReference type="ARBA" id="ARBA00022960"/>
    </source>
</evidence>
<feature type="domain" description="L,D-TPase catalytic" evidence="8">
    <location>
        <begin position="352"/>
        <end position="471"/>
    </location>
</feature>
<evidence type="ECO:0000256" key="5">
    <source>
        <dbReference type="ARBA" id="ARBA00023316"/>
    </source>
</evidence>
<organism evidence="9 10">
    <name type="scientific">Phycicoccus endophyticus</name>
    <dbReference type="NCBI Taxonomy" id="1690220"/>
    <lineage>
        <taxon>Bacteria</taxon>
        <taxon>Bacillati</taxon>
        <taxon>Actinomycetota</taxon>
        <taxon>Actinomycetes</taxon>
        <taxon>Micrococcales</taxon>
        <taxon>Intrasporangiaceae</taxon>
        <taxon>Phycicoccus</taxon>
    </lineage>
</organism>
<dbReference type="InterPro" id="IPR022029">
    <property type="entry name" value="YoaR-like_PG-bd"/>
</dbReference>
<dbReference type="GO" id="GO:0008360">
    <property type="term" value="P:regulation of cell shape"/>
    <property type="evidence" value="ECO:0007669"/>
    <property type="project" value="UniProtKB-UniRule"/>
</dbReference>
<evidence type="ECO:0000256" key="4">
    <source>
        <dbReference type="ARBA" id="ARBA00022984"/>
    </source>
</evidence>
<dbReference type="SUPFAM" id="SSF141523">
    <property type="entry name" value="L,D-transpeptidase catalytic domain-like"/>
    <property type="match status" value="1"/>
</dbReference>
<evidence type="ECO:0000256" key="2">
    <source>
        <dbReference type="ARBA" id="ARBA00022679"/>
    </source>
</evidence>
<dbReference type="GO" id="GO:0071555">
    <property type="term" value="P:cell wall organization"/>
    <property type="evidence" value="ECO:0007669"/>
    <property type="project" value="UniProtKB-UniRule"/>
</dbReference>
<name>A0A7G9R0Q4_9MICO</name>
<dbReference type="RefSeq" id="WP_166101190.1">
    <property type="nucleotide sequence ID" value="NZ_BMMY01000006.1"/>
</dbReference>
<dbReference type="Pfam" id="PF12229">
    <property type="entry name" value="PG_binding_4"/>
    <property type="match status" value="1"/>
</dbReference>
<keyword evidence="3 6" id="KW-0133">Cell shape</keyword>
<comment type="pathway">
    <text evidence="1 6">Cell wall biogenesis; peptidoglycan biosynthesis.</text>
</comment>
<dbReference type="AlphaFoldDB" id="A0A7G9R0Q4"/>
<dbReference type="EMBL" id="CP060712">
    <property type="protein sequence ID" value="QNN49179.1"/>
    <property type="molecule type" value="Genomic_DNA"/>
</dbReference>
<reference evidence="9 10" key="1">
    <citation type="submission" date="2020-08" db="EMBL/GenBank/DDBJ databases">
        <title>Genome sequence of Phycicoccus endophyticus JCM 31784T.</title>
        <authorList>
            <person name="Hyun D.-W."/>
            <person name="Bae J.-W."/>
        </authorList>
    </citation>
    <scope>NUCLEOTIDE SEQUENCE [LARGE SCALE GENOMIC DNA]</scope>
    <source>
        <strain evidence="9 10">JCM 31784</strain>
    </source>
</reference>
<keyword evidence="2" id="KW-0808">Transferase</keyword>
<dbReference type="Gene3D" id="2.40.440.10">
    <property type="entry name" value="L,D-transpeptidase catalytic domain-like"/>
    <property type="match status" value="1"/>
</dbReference>
<dbReference type="InterPro" id="IPR050979">
    <property type="entry name" value="LD-transpeptidase"/>
</dbReference>
<gene>
    <name evidence="9" type="ORF">H9L10_13255</name>
</gene>
<evidence type="ECO:0000256" key="1">
    <source>
        <dbReference type="ARBA" id="ARBA00004752"/>
    </source>
</evidence>
<dbReference type="InterPro" id="IPR005490">
    <property type="entry name" value="LD_TPept_cat_dom"/>
</dbReference>
<dbReference type="UniPathway" id="UPA00219"/>
<proteinExistence type="predicted"/>
<keyword evidence="4 6" id="KW-0573">Peptidoglycan synthesis</keyword>
<dbReference type="PANTHER" id="PTHR30582">
    <property type="entry name" value="L,D-TRANSPEPTIDASE"/>
    <property type="match status" value="1"/>
</dbReference>
<sequence>MTTRRKALLAAAVALPMVLGGAGTAYAAHYQDKALPGSTVAGASVSGLTREALASAVRERAADVTVTLRSGSTSRTEHLADLGVDVDVDATVEAVLSPNASWSSYATSLVSSRDVSAVVTHDETALDDVVTELVEQAGKAGRDATVALAEDGRSFTVTPAVTGQTVDPSSFQDVVEQAAATLTSATTTLEFVDVTPTVTTAAAKKAAAAANAVIGRTVAISDGVSEHEASRRTKASWVSVPQTADGFGAPTLDADKVGAWVTSVAQDAEIEPTEGLRYVDAAGAVRQVMTEAVDGRTAANADALTSAVVTALGSAKAYRGELAYDTVPATWEEREIAPGAESLAYLAAVGEKWIDVNLSQHTMTAYVGADVALGPVSMVNGAAETPSSTGLFHVYYKNPLMTMRGSNADGSDYETPNVPWSSFYDGGIALHGAPWRDSFGYAASHGCINLPVSTAKWVYDFAPVGTPVAAHY</sequence>
<evidence type="ECO:0000256" key="7">
    <source>
        <dbReference type="SAM" id="SignalP"/>
    </source>
</evidence>
<evidence type="ECO:0000256" key="6">
    <source>
        <dbReference type="PROSITE-ProRule" id="PRU01373"/>
    </source>
</evidence>
<dbReference type="InterPro" id="IPR038063">
    <property type="entry name" value="Transpep_catalytic_dom"/>
</dbReference>
<dbReference type="PROSITE" id="PS52029">
    <property type="entry name" value="LD_TPASE"/>
    <property type="match status" value="1"/>
</dbReference>
<dbReference type="GO" id="GO:0018104">
    <property type="term" value="P:peptidoglycan-protein cross-linking"/>
    <property type="evidence" value="ECO:0007669"/>
    <property type="project" value="TreeGrafter"/>
</dbReference>
<keyword evidence="7" id="KW-0732">Signal</keyword>
<keyword evidence="5 6" id="KW-0961">Cell wall biogenesis/degradation</keyword>
<feature type="active site" description="Nucleophile" evidence="6">
    <location>
        <position position="447"/>
    </location>
</feature>
<dbReference type="KEGG" id="pei:H9L10_13255"/>
<dbReference type="GO" id="GO:0071972">
    <property type="term" value="F:peptidoglycan L,D-transpeptidase activity"/>
    <property type="evidence" value="ECO:0007669"/>
    <property type="project" value="TreeGrafter"/>
</dbReference>